<keyword evidence="3" id="KW-0805">Transcription regulation</keyword>
<evidence type="ECO:0000256" key="6">
    <source>
        <dbReference type="PROSITE-ProRule" id="PRU00169"/>
    </source>
</evidence>
<evidence type="ECO:0000256" key="5">
    <source>
        <dbReference type="ARBA" id="ARBA00023163"/>
    </source>
</evidence>
<evidence type="ECO:0000313" key="11">
    <source>
        <dbReference type="Proteomes" id="UP001060012"/>
    </source>
</evidence>
<evidence type="ECO:0000256" key="2">
    <source>
        <dbReference type="ARBA" id="ARBA00023012"/>
    </source>
</evidence>
<dbReference type="SMART" id="SM00862">
    <property type="entry name" value="Trans_reg_C"/>
    <property type="match status" value="1"/>
</dbReference>
<dbReference type="Gene3D" id="1.10.10.10">
    <property type="entry name" value="Winged helix-like DNA-binding domain superfamily/Winged helix DNA-binding domain"/>
    <property type="match status" value="1"/>
</dbReference>
<dbReference type="InterPro" id="IPR036388">
    <property type="entry name" value="WH-like_DNA-bd_sf"/>
</dbReference>
<accession>A0ABY5E5Z8</accession>
<keyword evidence="2" id="KW-0902">Two-component regulatory system</keyword>
<feature type="DNA-binding region" description="OmpR/PhoB-type" evidence="7">
    <location>
        <begin position="136"/>
        <end position="231"/>
    </location>
</feature>
<dbReference type="SMART" id="SM00448">
    <property type="entry name" value="REC"/>
    <property type="match status" value="1"/>
</dbReference>
<dbReference type="SUPFAM" id="SSF46894">
    <property type="entry name" value="C-terminal effector domain of the bipartite response regulators"/>
    <property type="match status" value="1"/>
</dbReference>
<keyword evidence="11" id="KW-1185">Reference proteome</keyword>
<dbReference type="InterPro" id="IPR001789">
    <property type="entry name" value="Sig_transdc_resp-reg_receiver"/>
</dbReference>
<proteinExistence type="predicted"/>
<gene>
    <name evidence="10" type="ORF">NJU99_02200</name>
</gene>
<evidence type="ECO:0000259" key="8">
    <source>
        <dbReference type="PROSITE" id="PS50110"/>
    </source>
</evidence>
<keyword evidence="4 7" id="KW-0238">DNA-binding</keyword>
<keyword evidence="5" id="KW-0804">Transcription</keyword>
<dbReference type="PANTHER" id="PTHR48111">
    <property type="entry name" value="REGULATOR OF RPOS"/>
    <property type="match status" value="1"/>
</dbReference>
<dbReference type="InterPro" id="IPR001867">
    <property type="entry name" value="OmpR/PhoB-type_DNA-bd"/>
</dbReference>
<dbReference type="CDD" id="cd00383">
    <property type="entry name" value="trans_reg_C"/>
    <property type="match status" value="1"/>
</dbReference>
<evidence type="ECO:0000256" key="1">
    <source>
        <dbReference type="ARBA" id="ARBA00022553"/>
    </source>
</evidence>
<sequence>MSINNDLELIKTLNILYIEDEKEIRENISKVLSMFSKSVITGKNGTEALEIYKKNKIDIIISDINMPELSGIELIKIIREENKYIPVILLTSHTETNLLLDATKLKLTDYLLKPINLTDLKNALFKATEEYLQHNGIIANFPNNIKYDITKKQLFGNGDRKDITNKEILLLEYLYENKNRTVTKEEIKVHLWEDEFEATEGAFKSVLTKLRKKIGKESILNISGIGYQLKCF</sequence>
<name>A0ABY5E5Z8_9BACT</name>
<evidence type="ECO:0000256" key="3">
    <source>
        <dbReference type="ARBA" id="ARBA00023015"/>
    </source>
</evidence>
<dbReference type="PROSITE" id="PS51755">
    <property type="entry name" value="OMPR_PHOB"/>
    <property type="match status" value="1"/>
</dbReference>
<dbReference type="InterPro" id="IPR011006">
    <property type="entry name" value="CheY-like_superfamily"/>
</dbReference>
<feature type="domain" description="OmpR/PhoB-type" evidence="9">
    <location>
        <begin position="136"/>
        <end position="231"/>
    </location>
</feature>
<dbReference type="EMBL" id="CP100595">
    <property type="protein sequence ID" value="UTJ06924.1"/>
    <property type="molecule type" value="Genomic_DNA"/>
</dbReference>
<keyword evidence="1 6" id="KW-0597">Phosphoprotein</keyword>
<dbReference type="CDD" id="cd17536">
    <property type="entry name" value="REC_YesN-like"/>
    <property type="match status" value="1"/>
</dbReference>
<evidence type="ECO:0000256" key="4">
    <source>
        <dbReference type="ARBA" id="ARBA00023125"/>
    </source>
</evidence>
<protein>
    <submittedName>
        <fullName evidence="10">Response regulator transcription factor</fullName>
    </submittedName>
</protein>
<dbReference type="Pfam" id="PF00072">
    <property type="entry name" value="Response_reg"/>
    <property type="match status" value="1"/>
</dbReference>
<dbReference type="InterPro" id="IPR039420">
    <property type="entry name" value="WalR-like"/>
</dbReference>
<feature type="modified residue" description="4-aspartylphosphate" evidence="6">
    <location>
        <position position="63"/>
    </location>
</feature>
<dbReference type="RefSeq" id="WP_254577103.1">
    <property type="nucleotide sequence ID" value="NZ_CP100595.1"/>
</dbReference>
<dbReference type="Proteomes" id="UP001060012">
    <property type="component" value="Chromosome"/>
</dbReference>
<dbReference type="SUPFAM" id="SSF52172">
    <property type="entry name" value="CheY-like"/>
    <property type="match status" value="1"/>
</dbReference>
<evidence type="ECO:0000256" key="7">
    <source>
        <dbReference type="PROSITE-ProRule" id="PRU01091"/>
    </source>
</evidence>
<dbReference type="InterPro" id="IPR016032">
    <property type="entry name" value="Sig_transdc_resp-reg_C-effctor"/>
</dbReference>
<feature type="domain" description="Response regulatory" evidence="8">
    <location>
        <begin position="14"/>
        <end position="128"/>
    </location>
</feature>
<dbReference type="PANTHER" id="PTHR48111:SF1">
    <property type="entry name" value="TWO-COMPONENT RESPONSE REGULATOR ORR33"/>
    <property type="match status" value="1"/>
</dbReference>
<evidence type="ECO:0000313" key="10">
    <source>
        <dbReference type="EMBL" id="UTJ06924.1"/>
    </source>
</evidence>
<organism evidence="10 11">
    <name type="scientific">Arcobacter roscoffensis</name>
    <dbReference type="NCBI Taxonomy" id="2961520"/>
    <lineage>
        <taxon>Bacteria</taxon>
        <taxon>Pseudomonadati</taxon>
        <taxon>Campylobacterota</taxon>
        <taxon>Epsilonproteobacteria</taxon>
        <taxon>Campylobacterales</taxon>
        <taxon>Arcobacteraceae</taxon>
        <taxon>Arcobacter</taxon>
    </lineage>
</organism>
<dbReference type="PROSITE" id="PS50110">
    <property type="entry name" value="RESPONSE_REGULATORY"/>
    <property type="match status" value="1"/>
</dbReference>
<dbReference type="Gene3D" id="3.40.50.2300">
    <property type="match status" value="1"/>
</dbReference>
<evidence type="ECO:0000259" key="9">
    <source>
        <dbReference type="PROSITE" id="PS51755"/>
    </source>
</evidence>
<dbReference type="Pfam" id="PF00486">
    <property type="entry name" value="Trans_reg_C"/>
    <property type="match status" value="1"/>
</dbReference>
<reference evidence="10" key="1">
    <citation type="submission" date="2022-07" db="EMBL/GenBank/DDBJ databases">
        <title>Arcobacter roscoffensis sp. nov., a marine bacterium isolated from coastal seawater collected from Roscoff, France.</title>
        <authorList>
            <person name="Pascual J."/>
            <person name="Lepeaux C."/>
            <person name="Methner A."/>
            <person name="Overmann J."/>
        </authorList>
    </citation>
    <scope>NUCLEOTIDE SEQUENCE</scope>
    <source>
        <strain evidence="10">ARW1-2F2</strain>
    </source>
</reference>